<dbReference type="InterPro" id="IPR030224">
    <property type="entry name" value="Sla2_fam"/>
</dbReference>
<feature type="coiled-coil region" evidence="5">
    <location>
        <begin position="657"/>
        <end position="684"/>
    </location>
</feature>
<dbReference type="SMART" id="SM00307">
    <property type="entry name" value="ILWEQ"/>
    <property type="match status" value="1"/>
</dbReference>
<dbReference type="GO" id="GO:0035615">
    <property type="term" value="F:clathrin adaptor activity"/>
    <property type="evidence" value="ECO:0007669"/>
    <property type="project" value="TreeGrafter"/>
</dbReference>
<dbReference type="Pfam" id="PF07651">
    <property type="entry name" value="ANTH"/>
    <property type="match status" value="1"/>
</dbReference>
<accession>A0A915Q4R1</accession>
<dbReference type="GO" id="GO:0007015">
    <property type="term" value="P:actin filament organization"/>
    <property type="evidence" value="ECO:0007669"/>
    <property type="project" value="TreeGrafter"/>
</dbReference>
<dbReference type="InterPro" id="IPR002558">
    <property type="entry name" value="ILWEQ_dom"/>
</dbReference>
<dbReference type="Pfam" id="PF01608">
    <property type="entry name" value="I_LWEQ"/>
    <property type="match status" value="1"/>
</dbReference>
<evidence type="ECO:0000256" key="4">
    <source>
        <dbReference type="ARBA" id="ARBA00023203"/>
    </source>
</evidence>
<dbReference type="GO" id="GO:0080025">
    <property type="term" value="F:phosphatidylinositol-3,5-bisphosphate binding"/>
    <property type="evidence" value="ECO:0007669"/>
    <property type="project" value="TreeGrafter"/>
</dbReference>
<dbReference type="GO" id="GO:0030136">
    <property type="term" value="C:clathrin-coated vesicle"/>
    <property type="evidence" value="ECO:0007669"/>
    <property type="project" value="TreeGrafter"/>
</dbReference>
<dbReference type="SUPFAM" id="SSF48464">
    <property type="entry name" value="ENTH/VHS domain"/>
    <property type="match status" value="1"/>
</dbReference>
<dbReference type="GO" id="GO:0006897">
    <property type="term" value="P:endocytosis"/>
    <property type="evidence" value="ECO:0007669"/>
    <property type="project" value="InterPro"/>
</dbReference>
<dbReference type="PANTHER" id="PTHR10407:SF15">
    <property type="entry name" value="HUNTINGTIN INTERACTING PROTEIN 1"/>
    <property type="match status" value="1"/>
</dbReference>
<dbReference type="InterPro" id="IPR011417">
    <property type="entry name" value="ANTH_dom"/>
</dbReference>
<feature type="coiled-coil region" evidence="5">
    <location>
        <begin position="299"/>
        <end position="505"/>
    </location>
</feature>
<dbReference type="GO" id="GO:0043325">
    <property type="term" value="F:phosphatidylinositol-3,4-bisphosphate binding"/>
    <property type="evidence" value="ECO:0007669"/>
    <property type="project" value="TreeGrafter"/>
</dbReference>
<dbReference type="PANTHER" id="PTHR10407">
    <property type="entry name" value="HUNTINGTIN INTERACTING PROTEIN 1"/>
    <property type="match status" value="1"/>
</dbReference>
<dbReference type="Gene3D" id="1.20.5.1700">
    <property type="match status" value="1"/>
</dbReference>
<keyword evidence="4" id="KW-0009">Actin-binding</keyword>
<keyword evidence="3" id="KW-0963">Cytoplasm</keyword>
<dbReference type="WBParaSite" id="sdigi.contig747.g9663.t1">
    <property type="protein sequence ID" value="sdigi.contig747.g9663.t1"/>
    <property type="gene ID" value="sdigi.contig747.g9663"/>
</dbReference>
<name>A0A915Q4R1_9BILA</name>
<evidence type="ECO:0000256" key="5">
    <source>
        <dbReference type="SAM" id="Coils"/>
    </source>
</evidence>
<dbReference type="AlphaFoldDB" id="A0A915Q4R1"/>
<dbReference type="GO" id="GO:0032051">
    <property type="term" value="F:clathrin light chain binding"/>
    <property type="evidence" value="ECO:0007669"/>
    <property type="project" value="TreeGrafter"/>
</dbReference>
<proteinExistence type="inferred from homology"/>
<dbReference type="FunFam" id="1.20.1410.10:FF:000006">
    <property type="entry name" value="Huntingtin interacting protein"/>
    <property type="match status" value="1"/>
</dbReference>
<protein>
    <submittedName>
        <fullName evidence="8">I/LWEQ domain-containing protein</fullName>
    </submittedName>
</protein>
<dbReference type="SUPFAM" id="SSF109885">
    <property type="entry name" value="I/LWEQ domain"/>
    <property type="match status" value="1"/>
</dbReference>
<dbReference type="InterPro" id="IPR035964">
    <property type="entry name" value="I/LWEQ_dom_sf"/>
</dbReference>
<comment type="similarity">
    <text evidence="2">Belongs to the SLA2 family.</text>
</comment>
<evidence type="ECO:0000256" key="1">
    <source>
        <dbReference type="ARBA" id="ARBA00004496"/>
    </source>
</evidence>
<feature type="domain" description="I/LWEQ" evidence="6">
    <location>
        <begin position="648"/>
        <end position="889"/>
    </location>
</feature>
<dbReference type="GO" id="GO:0051015">
    <property type="term" value="F:actin filament binding"/>
    <property type="evidence" value="ECO:0007669"/>
    <property type="project" value="TreeGrafter"/>
</dbReference>
<dbReference type="PROSITE" id="PS50945">
    <property type="entry name" value="I_LWEQ"/>
    <property type="match status" value="1"/>
</dbReference>
<keyword evidence="7" id="KW-1185">Reference proteome</keyword>
<evidence type="ECO:0000259" key="6">
    <source>
        <dbReference type="PROSITE" id="PS50945"/>
    </source>
</evidence>
<dbReference type="Gene3D" id="1.20.1410.10">
    <property type="entry name" value="I/LWEQ domain"/>
    <property type="match status" value="1"/>
</dbReference>
<keyword evidence="5" id="KW-0175">Coiled coil</keyword>
<comment type="subcellular location">
    <subcellularLocation>
        <location evidence="1">Cytoplasm</location>
    </subcellularLocation>
</comment>
<organism evidence="7 8">
    <name type="scientific">Setaria digitata</name>
    <dbReference type="NCBI Taxonomy" id="48799"/>
    <lineage>
        <taxon>Eukaryota</taxon>
        <taxon>Metazoa</taxon>
        <taxon>Ecdysozoa</taxon>
        <taxon>Nematoda</taxon>
        <taxon>Chromadorea</taxon>
        <taxon>Rhabditida</taxon>
        <taxon>Spirurina</taxon>
        <taxon>Spiruromorpha</taxon>
        <taxon>Filarioidea</taxon>
        <taxon>Setariidae</taxon>
        <taxon>Setaria</taxon>
    </lineage>
</organism>
<sequence length="901" mass="101906">MSLKSVVLGDDREASIKHQIVSVHKALNKNEVPLKHKHARQLIQDGHRKVLEESIRYKARIEALGNFWYHLENSDYGRPNSSYCKMLVSRLEFHNRNHSIPGNLRLSPNQVKALANADVNQSFELSIEMLDQMDDLLALQAAVLRKVDNVNWSSLIPQGQCMLSPLILVILDTSKFYDHLVKLIFKLHSKLPPDALLGHRSRFNTIFQQTKEFYETSTNLQYFKFLVSIPKLPSYPPNFLQASELESYQAPNAYLHGDNVSEADTPPDDRSVAEESLVDVIETGSQNSSDHTDSKDAIIEALRRDVEDARYHNERLMNEARARIEQYENRLMQAQQENDHYKQSLDEVKGEVNRLRELAITRGQQTVDEARFLETEQKAQNSELNYQKMKSAYTNLRQEHIEALTRLSEIQKELTSCRTKEQSNIEIISTLEKKVAELEQESIVKDQKVQDVSTSVDDMARRLNERENEVQELKKTVVELKSESVKDMEEVQKKNEAELQNLLKTLFASLCTVYIKILKRSREDLQDALSITYPNQLVLPALRFVVETAEKAVNESGSEDSGKLFRTLTFLGHYLADVLLSSASAANVVSIQHFQLVQEQCCVVITDAVAAYSMLENLNLKSGKEPLMKLKNSLEDLEQICLSLPAGSSDVTAEAIGAELEEEMKRMDAAIQRAVEMIEEIQKKNRSTDSGIRLKVNEGILDSCNQLMAAVVTLVAKSRALQEEIVMAGHDTANPNEFYKRNHQWTEGLLSAARAVGVAASVLVQKADDVISCQGKLEYLIVASQQIAASTAQLFVSSRVKADRESQRLKELSTASSSVNACTANIVATVKSAQITLNEQKDLDFSHYTLHDTKKEEMESQVRILELEDKLVRERAHLAQLRKQHYQLAQIVESDNGSVDK</sequence>
<dbReference type="InterPro" id="IPR008942">
    <property type="entry name" value="ENTH_VHS"/>
</dbReference>
<reference evidence="8" key="1">
    <citation type="submission" date="2022-11" db="UniProtKB">
        <authorList>
            <consortium name="WormBaseParasite"/>
        </authorList>
    </citation>
    <scope>IDENTIFICATION</scope>
</reference>
<dbReference type="Proteomes" id="UP000887581">
    <property type="component" value="Unplaced"/>
</dbReference>
<dbReference type="GO" id="GO:0048268">
    <property type="term" value="P:clathrin coat assembly"/>
    <property type="evidence" value="ECO:0007669"/>
    <property type="project" value="TreeGrafter"/>
</dbReference>
<evidence type="ECO:0000313" key="7">
    <source>
        <dbReference type="Proteomes" id="UP000887581"/>
    </source>
</evidence>
<evidence type="ECO:0000313" key="8">
    <source>
        <dbReference type="WBParaSite" id="sdigi.contig747.g9663.t1"/>
    </source>
</evidence>
<evidence type="ECO:0000256" key="2">
    <source>
        <dbReference type="ARBA" id="ARBA00010135"/>
    </source>
</evidence>
<evidence type="ECO:0000256" key="3">
    <source>
        <dbReference type="ARBA" id="ARBA00022490"/>
    </source>
</evidence>
<dbReference type="GO" id="GO:0030864">
    <property type="term" value="C:cortical actin cytoskeleton"/>
    <property type="evidence" value="ECO:0007669"/>
    <property type="project" value="TreeGrafter"/>
</dbReference>